<dbReference type="AlphaFoldDB" id="A0A656QNN3"/>
<comment type="caution">
    <text evidence="1">The sequence shown here is derived from an EMBL/GenBank/DDBJ whole genome shotgun (WGS) entry which is preliminary data.</text>
</comment>
<keyword evidence="2" id="KW-1185">Reference proteome</keyword>
<dbReference type="EMBL" id="JFHD01000005">
    <property type="protein sequence ID" value="KDR31787.1"/>
    <property type="molecule type" value="Genomic_DNA"/>
</dbReference>
<reference evidence="1 2" key="1">
    <citation type="submission" date="2014-03" db="EMBL/GenBank/DDBJ databases">
        <title>Draft Genome Sequences of Four Burkholderia Strains.</title>
        <authorList>
            <person name="Liu X.Y."/>
            <person name="Li C.X."/>
            <person name="Xu J.H."/>
        </authorList>
    </citation>
    <scope>NUCLEOTIDE SEQUENCE [LARGE SCALE GENOMIC DNA]</scope>
    <source>
        <strain evidence="1 2">OP-1</strain>
    </source>
</reference>
<evidence type="ECO:0000313" key="2">
    <source>
        <dbReference type="Proteomes" id="UP000027451"/>
    </source>
</evidence>
<protein>
    <submittedName>
        <fullName evidence="1">Uncharacterized protein</fullName>
    </submittedName>
</protein>
<sequence length="123" mass="12501">MKSHSLYHAAFAALIAAETLAVSPEGFAKSGTAKMDIALTIENACSIVTPGAPVEIDQASRVAVNCGGTKTPYRVGVEARSASGEALSLQSIEHASHVKGAAASTSVSGSENYPPIVAVTVQF</sequence>
<proteinExistence type="predicted"/>
<evidence type="ECO:0000313" key="1">
    <source>
        <dbReference type="EMBL" id="KDR31787.1"/>
    </source>
</evidence>
<organism evidence="1 2">
    <name type="scientific">Caballeronia zhejiangensis</name>
    <dbReference type="NCBI Taxonomy" id="871203"/>
    <lineage>
        <taxon>Bacteria</taxon>
        <taxon>Pseudomonadati</taxon>
        <taxon>Pseudomonadota</taxon>
        <taxon>Betaproteobacteria</taxon>
        <taxon>Burkholderiales</taxon>
        <taxon>Burkholderiaceae</taxon>
        <taxon>Caballeronia</taxon>
    </lineage>
</organism>
<name>A0A656QNN3_9BURK</name>
<gene>
    <name evidence="1" type="ORF">BG60_30315</name>
</gene>
<accession>A0A656QNN3</accession>
<dbReference type="Proteomes" id="UP000027451">
    <property type="component" value="Unassembled WGS sequence"/>
</dbReference>